<evidence type="ECO:0000313" key="1">
    <source>
        <dbReference type="EMBL" id="OLN96213.1"/>
    </source>
</evidence>
<proteinExistence type="predicted"/>
<evidence type="ECO:0000313" key="2">
    <source>
        <dbReference type="Proteomes" id="UP000186583"/>
    </source>
</evidence>
<sequence length="88" mass="10627">MNESEFKCQEYSPSITRAIIRLYFRDIYIILVRDLKGRPYKLLIQFTLKFIKEYLTDVSEALRNLTLGYTSSNPFQHYYLRYKISTDL</sequence>
<dbReference type="OrthoDB" id="4567560at2759"/>
<protein>
    <submittedName>
        <fullName evidence="1">Uncharacterized protein</fullName>
    </submittedName>
</protein>
<dbReference type="AlphaFoldDB" id="A0A1Q8S453"/>
<reference evidence="1 2" key="1">
    <citation type="submission" date="2016-11" db="EMBL/GenBank/DDBJ databases">
        <title>Draft Genome Assembly of Colletotrichum chlorophyti a pathogen of herbaceous plants.</title>
        <authorList>
            <person name="Gan P."/>
            <person name="Narusaka M."/>
            <person name="Tsushima A."/>
            <person name="Narusaka Y."/>
            <person name="Takano Y."/>
            <person name="Shirasu K."/>
        </authorList>
    </citation>
    <scope>NUCLEOTIDE SEQUENCE [LARGE SCALE GENOMIC DNA]</scope>
    <source>
        <strain evidence="1 2">NTL11</strain>
    </source>
</reference>
<dbReference type="Proteomes" id="UP000186583">
    <property type="component" value="Unassembled WGS sequence"/>
</dbReference>
<organism evidence="1 2">
    <name type="scientific">Colletotrichum chlorophyti</name>
    <dbReference type="NCBI Taxonomy" id="708187"/>
    <lineage>
        <taxon>Eukaryota</taxon>
        <taxon>Fungi</taxon>
        <taxon>Dikarya</taxon>
        <taxon>Ascomycota</taxon>
        <taxon>Pezizomycotina</taxon>
        <taxon>Sordariomycetes</taxon>
        <taxon>Hypocreomycetidae</taxon>
        <taxon>Glomerellales</taxon>
        <taxon>Glomerellaceae</taxon>
        <taxon>Colletotrichum</taxon>
    </lineage>
</organism>
<name>A0A1Q8S453_9PEZI</name>
<accession>A0A1Q8S453</accession>
<comment type="caution">
    <text evidence="1">The sequence shown here is derived from an EMBL/GenBank/DDBJ whole genome shotgun (WGS) entry which is preliminary data.</text>
</comment>
<dbReference type="EMBL" id="MPGH01000020">
    <property type="protein sequence ID" value="OLN96213.1"/>
    <property type="molecule type" value="Genomic_DNA"/>
</dbReference>
<keyword evidence="2" id="KW-1185">Reference proteome</keyword>
<gene>
    <name evidence="1" type="ORF">CCHL11_07535</name>
</gene>